<evidence type="ECO:0000259" key="3">
    <source>
        <dbReference type="Pfam" id="PF13240"/>
    </source>
</evidence>
<proteinExistence type="predicted"/>
<reference evidence="4" key="1">
    <citation type="journal article" date="2021" name="PeerJ">
        <title>Extensive microbial diversity within the chicken gut microbiome revealed by metagenomics and culture.</title>
        <authorList>
            <person name="Gilroy R."/>
            <person name="Ravi A."/>
            <person name="Getino M."/>
            <person name="Pursley I."/>
            <person name="Horton D.L."/>
            <person name="Alikhan N.F."/>
            <person name="Baker D."/>
            <person name="Gharbi K."/>
            <person name="Hall N."/>
            <person name="Watson M."/>
            <person name="Adriaenssens E.M."/>
            <person name="Foster-Nyarko E."/>
            <person name="Jarju S."/>
            <person name="Secka A."/>
            <person name="Antonio M."/>
            <person name="Oren A."/>
            <person name="Chaudhuri R.R."/>
            <person name="La Ragione R."/>
            <person name="Hildebrand F."/>
            <person name="Pallen M.J."/>
        </authorList>
    </citation>
    <scope>NUCLEOTIDE SEQUENCE</scope>
    <source>
        <strain evidence="4">CHK188-5543</strain>
    </source>
</reference>
<evidence type="ECO:0000256" key="1">
    <source>
        <dbReference type="SAM" id="Coils"/>
    </source>
</evidence>
<feature type="compositionally biased region" description="Low complexity" evidence="2">
    <location>
        <begin position="134"/>
        <end position="154"/>
    </location>
</feature>
<feature type="domain" description="Zinc-ribbon" evidence="3">
    <location>
        <begin position="96"/>
        <end position="118"/>
    </location>
</feature>
<protein>
    <submittedName>
        <fullName evidence="4">Zinc-ribbon domain-containing protein</fullName>
    </submittedName>
</protein>
<evidence type="ECO:0000313" key="4">
    <source>
        <dbReference type="EMBL" id="HIX65696.1"/>
    </source>
</evidence>
<accession>A0A9D2B7A8</accession>
<evidence type="ECO:0000256" key="2">
    <source>
        <dbReference type="SAM" id="MobiDB-lite"/>
    </source>
</evidence>
<feature type="coiled-coil region" evidence="1">
    <location>
        <begin position="67"/>
        <end position="94"/>
    </location>
</feature>
<reference evidence="4" key="2">
    <citation type="submission" date="2021-04" db="EMBL/GenBank/DDBJ databases">
        <authorList>
            <person name="Gilroy R."/>
        </authorList>
    </citation>
    <scope>NUCLEOTIDE SEQUENCE</scope>
    <source>
        <strain evidence="4">CHK188-5543</strain>
    </source>
</reference>
<name>A0A9D2B7A8_9FIRM</name>
<gene>
    <name evidence="4" type="ORF">H9736_05545</name>
</gene>
<dbReference type="Proteomes" id="UP000886800">
    <property type="component" value="Unassembled WGS sequence"/>
</dbReference>
<evidence type="ECO:0000313" key="5">
    <source>
        <dbReference type="Proteomes" id="UP000886800"/>
    </source>
</evidence>
<dbReference type="EMBL" id="DXES01000121">
    <property type="protein sequence ID" value="HIX65696.1"/>
    <property type="molecule type" value="Genomic_DNA"/>
</dbReference>
<comment type="caution">
    <text evidence="4">The sequence shown here is derived from an EMBL/GenBank/DDBJ whole genome shotgun (WGS) entry which is preliminary data.</text>
</comment>
<organism evidence="4 5">
    <name type="scientific">Candidatus Anaerotruncus excrementipullorum</name>
    <dbReference type="NCBI Taxonomy" id="2838465"/>
    <lineage>
        <taxon>Bacteria</taxon>
        <taxon>Bacillati</taxon>
        <taxon>Bacillota</taxon>
        <taxon>Clostridia</taxon>
        <taxon>Eubacteriales</taxon>
        <taxon>Oscillospiraceae</taxon>
        <taxon>Anaerotruncus</taxon>
    </lineage>
</organism>
<dbReference type="InterPro" id="IPR026870">
    <property type="entry name" value="Zinc_ribbon_dom"/>
</dbReference>
<feature type="region of interest" description="Disordered" evidence="2">
    <location>
        <begin position="118"/>
        <end position="163"/>
    </location>
</feature>
<keyword evidence="1" id="KW-0175">Coiled coil</keyword>
<dbReference type="Pfam" id="PF13240">
    <property type="entry name" value="Zn_Ribbon_1"/>
    <property type="match status" value="1"/>
</dbReference>
<sequence>MGKFDNLLLKAKDLAGVAGNKAQEVAELTKLKLQATQMRNEIDSNYMKLGEIVYELEKNGTQNEELVNMCVAEIEAKLQELEEVNQKINEMKKVVKCPECGAESPAGSLYCSRCGASLAEKPEDQEPQEPDAPQPEAAEEAAPACPQQEAAQEAAGEDPKPEA</sequence>
<dbReference type="AlphaFoldDB" id="A0A9D2B7A8"/>